<evidence type="ECO:0000313" key="2">
    <source>
        <dbReference type="Proteomes" id="UP000565579"/>
    </source>
</evidence>
<name>A0A7X0P8C1_9ACTN</name>
<sequence>MTTFTVRLRGYSKRQVQELAERVERSLAGSGELTGAELRRELDERGLDVVLRGYDPEEVHAAVLEWERRLNEQA</sequence>
<comment type="caution">
    <text evidence="1">The sequence shown here is derived from an EMBL/GenBank/DDBJ whole genome shotgun (WGS) entry which is preliminary data.</text>
</comment>
<dbReference type="Proteomes" id="UP000565579">
    <property type="component" value="Unassembled WGS sequence"/>
</dbReference>
<keyword evidence="2" id="KW-1185">Reference proteome</keyword>
<reference evidence="1 2" key="1">
    <citation type="submission" date="2020-08" db="EMBL/GenBank/DDBJ databases">
        <title>Sequencing the genomes of 1000 actinobacteria strains.</title>
        <authorList>
            <person name="Klenk H.-P."/>
        </authorList>
    </citation>
    <scope>NUCLEOTIDE SEQUENCE [LARGE SCALE GENOMIC DNA]</scope>
    <source>
        <strain evidence="1 2">DSM 43768</strain>
    </source>
</reference>
<organism evidence="1 2">
    <name type="scientific">Nonomuraea rubra</name>
    <dbReference type="NCBI Taxonomy" id="46180"/>
    <lineage>
        <taxon>Bacteria</taxon>
        <taxon>Bacillati</taxon>
        <taxon>Actinomycetota</taxon>
        <taxon>Actinomycetes</taxon>
        <taxon>Streptosporangiales</taxon>
        <taxon>Streptosporangiaceae</taxon>
        <taxon>Nonomuraea</taxon>
    </lineage>
</organism>
<protein>
    <submittedName>
        <fullName evidence="1">Putative transcriptional regulator</fullName>
    </submittedName>
</protein>
<proteinExistence type="predicted"/>
<dbReference type="EMBL" id="JACHMI010000001">
    <property type="protein sequence ID" value="MBB6557140.1"/>
    <property type="molecule type" value="Genomic_DNA"/>
</dbReference>
<dbReference type="RefSeq" id="WP_185111522.1">
    <property type="nucleotide sequence ID" value="NZ_BAAAXY010000085.1"/>
</dbReference>
<gene>
    <name evidence="1" type="ORF">HD593_011935</name>
</gene>
<dbReference type="AlphaFoldDB" id="A0A7X0P8C1"/>
<accession>A0A7X0P8C1</accession>
<evidence type="ECO:0000313" key="1">
    <source>
        <dbReference type="EMBL" id="MBB6557140.1"/>
    </source>
</evidence>